<accession>M4BQM2</accession>
<dbReference type="HOGENOM" id="CLU_1900245_0_0_1"/>
<reference evidence="3" key="1">
    <citation type="journal article" date="2010" name="Science">
        <title>Signatures of adaptation to obligate biotrophy in the Hyaloperonospora arabidopsidis genome.</title>
        <authorList>
            <person name="Baxter L."/>
            <person name="Tripathy S."/>
            <person name="Ishaque N."/>
            <person name="Boot N."/>
            <person name="Cabral A."/>
            <person name="Kemen E."/>
            <person name="Thines M."/>
            <person name="Ah-Fong A."/>
            <person name="Anderson R."/>
            <person name="Badejoko W."/>
            <person name="Bittner-Eddy P."/>
            <person name="Boore J.L."/>
            <person name="Chibucos M.C."/>
            <person name="Coates M."/>
            <person name="Dehal P."/>
            <person name="Delehaunty K."/>
            <person name="Dong S."/>
            <person name="Downton P."/>
            <person name="Dumas B."/>
            <person name="Fabro G."/>
            <person name="Fronick C."/>
            <person name="Fuerstenberg S.I."/>
            <person name="Fulton L."/>
            <person name="Gaulin E."/>
            <person name="Govers F."/>
            <person name="Hughes L."/>
            <person name="Humphray S."/>
            <person name="Jiang R.H."/>
            <person name="Judelson H."/>
            <person name="Kamoun S."/>
            <person name="Kyung K."/>
            <person name="Meijer H."/>
            <person name="Minx P."/>
            <person name="Morris P."/>
            <person name="Nelson J."/>
            <person name="Phuntumart V."/>
            <person name="Qutob D."/>
            <person name="Rehmany A."/>
            <person name="Rougon-Cardoso A."/>
            <person name="Ryden P."/>
            <person name="Torto-Alalibo T."/>
            <person name="Studholme D."/>
            <person name="Wang Y."/>
            <person name="Win J."/>
            <person name="Wood J."/>
            <person name="Clifton S.W."/>
            <person name="Rogers J."/>
            <person name="Van den Ackerveken G."/>
            <person name="Jones J.D."/>
            <person name="McDowell J.M."/>
            <person name="Beynon J."/>
            <person name="Tyler B.M."/>
        </authorList>
    </citation>
    <scope>NUCLEOTIDE SEQUENCE [LARGE SCALE GENOMIC DNA]</scope>
    <source>
        <strain evidence="3">Emoy2</strain>
    </source>
</reference>
<dbReference type="Proteomes" id="UP000011713">
    <property type="component" value="Unassembled WGS sequence"/>
</dbReference>
<dbReference type="EnsemblProtists" id="HpaT808711">
    <property type="protein sequence ID" value="HpaP808711"/>
    <property type="gene ID" value="HpaG808711"/>
</dbReference>
<dbReference type="InParanoid" id="M4BQM2"/>
<keyword evidence="1" id="KW-0732">Signal</keyword>
<dbReference type="EMBL" id="JH598582">
    <property type="status" value="NOT_ANNOTATED_CDS"/>
    <property type="molecule type" value="Genomic_DNA"/>
</dbReference>
<evidence type="ECO:0000313" key="2">
    <source>
        <dbReference type="EnsemblProtists" id="HpaP808711"/>
    </source>
</evidence>
<organism evidence="2 3">
    <name type="scientific">Hyaloperonospora arabidopsidis (strain Emoy2)</name>
    <name type="common">Downy mildew agent</name>
    <name type="synonym">Peronospora arabidopsidis</name>
    <dbReference type="NCBI Taxonomy" id="559515"/>
    <lineage>
        <taxon>Eukaryota</taxon>
        <taxon>Sar</taxon>
        <taxon>Stramenopiles</taxon>
        <taxon>Oomycota</taxon>
        <taxon>Peronosporomycetes</taxon>
        <taxon>Peronosporales</taxon>
        <taxon>Peronosporaceae</taxon>
        <taxon>Hyaloperonospora</taxon>
    </lineage>
</organism>
<feature type="chain" id="PRO_5004049296" description="RxLR effector candidate protein" evidence="1">
    <location>
        <begin position="20"/>
        <end position="134"/>
    </location>
</feature>
<feature type="signal peptide" evidence="1">
    <location>
        <begin position="1"/>
        <end position="19"/>
    </location>
</feature>
<name>M4BQM2_HYAAE</name>
<proteinExistence type="predicted"/>
<reference evidence="2" key="2">
    <citation type="submission" date="2015-06" db="UniProtKB">
        <authorList>
            <consortium name="EnsemblProtists"/>
        </authorList>
    </citation>
    <scope>IDENTIFICATION</scope>
    <source>
        <strain evidence="2">Emoy2</strain>
    </source>
</reference>
<dbReference type="AlphaFoldDB" id="M4BQM2"/>
<evidence type="ECO:0000313" key="3">
    <source>
        <dbReference type="Proteomes" id="UP000011713"/>
    </source>
</evidence>
<evidence type="ECO:0000256" key="1">
    <source>
        <dbReference type="SAM" id="SignalP"/>
    </source>
</evidence>
<evidence type="ECO:0008006" key="4">
    <source>
        <dbReference type="Google" id="ProtNLM"/>
    </source>
</evidence>
<sequence length="134" mass="14871">MLVLFLLSLLLHSPPPASCSKVVAWHARASSGDTRSALLQPHQVLLSHDDAVLQLIQPLDLLRVRFASSHSVLILESVIARRLQVPVLHCVGDAFSCICGRCKSLENWKTRVLRSSLSEWTLMFTQALCLGDCR</sequence>
<dbReference type="VEuPathDB" id="FungiDB:HpaG808711"/>
<keyword evidence="3" id="KW-1185">Reference proteome</keyword>
<protein>
    <recommendedName>
        <fullName evidence="4">RxLR effector candidate protein</fullName>
    </recommendedName>
</protein>